<evidence type="ECO:0000256" key="1">
    <source>
        <dbReference type="SAM" id="Phobius"/>
    </source>
</evidence>
<evidence type="ECO:0008006" key="5">
    <source>
        <dbReference type="Google" id="ProtNLM"/>
    </source>
</evidence>
<organism evidence="2 4">
    <name type="scientific">Gigaspora rosea</name>
    <dbReference type="NCBI Taxonomy" id="44941"/>
    <lineage>
        <taxon>Eukaryota</taxon>
        <taxon>Fungi</taxon>
        <taxon>Fungi incertae sedis</taxon>
        <taxon>Mucoromycota</taxon>
        <taxon>Glomeromycotina</taxon>
        <taxon>Glomeromycetes</taxon>
        <taxon>Diversisporales</taxon>
        <taxon>Gigasporaceae</taxon>
        <taxon>Gigaspora</taxon>
    </lineage>
</organism>
<dbReference type="EMBL" id="QKWP01005497">
    <property type="protein sequence ID" value="RIB00049.1"/>
    <property type="molecule type" value="Genomic_DNA"/>
</dbReference>
<sequence length="74" mass="8336">MWYTQLVWVDLCLSSWSGLAFVLVGLSCAFLQSFCGACLYVFAVRVVALGVKFVVVALALSRWCLWLCRGFWCC</sequence>
<dbReference type="Proteomes" id="UP000266673">
    <property type="component" value="Unassembled WGS sequence"/>
</dbReference>
<evidence type="ECO:0000313" key="3">
    <source>
        <dbReference type="EMBL" id="RIB00187.1"/>
    </source>
</evidence>
<keyword evidence="1" id="KW-1133">Transmembrane helix</keyword>
<gene>
    <name evidence="3" type="ORF">C2G38_2256826</name>
    <name evidence="2" type="ORF">C2G38_2256900</name>
</gene>
<dbReference type="AlphaFoldDB" id="A0A397TPZ8"/>
<keyword evidence="4" id="KW-1185">Reference proteome</keyword>
<protein>
    <recommendedName>
        <fullName evidence="5">Transmembrane protein</fullName>
    </recommendedName>
</protein>
<proteinExistence type="predicted"/>
<evidence type="ECO:0000313" key="4">
    <source>
        <dbReference type="Proteomes" id="UP000266673"/>
    </source>
</evidence>
<evidence type="ECO:0000313" key="2">
    <source>
        <dbReference type="EMBL" id="RIB00049.1"/>
    </source>
</evidence>
<reference evidence="2 4" key="1">
    <citation type="submission" date="2018-06" db="EMBL/GenBank/DDBJ databases">
        <title>Comparative genomics reveals the genomic features of Rhizophagus irregularis, R. cerebriforme, R. diaphanum and Gigaspora rosea, and their symbiotic lifestyle signature.</title>
        <authorList>
            <person name="Morin E."/>
            <person name="San Clemente H."/>
            <person name="Chen E.C.H."/>
            <person name="De La Providencia I."/>
            <person name="Hainaut M."/>
            <person name="Kuo A."/>
            <person name="Kohler A."/>
            <person name="Murat C."/>
            <person name="Tang N."/>
            <person name="Roy S."/>
            <person name="Loubradou J."/>
            <person name="Henrissat B."/>
            <person name="Grigoriev I.V."/>
            <person name="Corradi N."/>
            <person name="Roux C."/>
            <person name="Martin F.M."/>
        </authorList>
    </citation>
    <scope>NUCLEOTIDE SEQUENCE [LARGE SCALE GENOMIC DNA]</scope>
    <source>
        <strain evidence="2 4">DAOM 194757</strain>
    </source>
</reference>
<dbReference type="EMBL" id="QKWP01004922">
    <property type="protein sequence ID" value="RIB00187.1"/>
    <property type="molecule type" value="Genomic_DNA"/>
</dbReference>
<feature type="transmembrane region" description="Helical" evidence="1">
    <location>
        <begin position="38"/>
        <end position="60"/>
    </location>
</feature>
<accession>A0A397TPZ8</accession>
<comment type="caution">
    <text evidence="2">The sequence shown here is derived from an EMBL/GenBank/DDBJ whole genome shotgun (WGS) entry which is preliminary data.</text>
</comment>
<keyword evidence="1" id="KW-0472">Membrane</keyword>
<name>A0A397TPZ8_9GLOM</name>
<keyword evidence="1" id="KW-0812">Transmembrane</keyword>
<feature type="transmembrane region" description="Helical" evidence="1">
    <location>
        <begin position="6"/>
        <end position="31"/>
    </location>
</feature>